<dbReference type="EMBL" id="CP002629">
    <property type="protein sequence ID" value="AEB08835.1"/>
    <property type="molecule type" value="Genomic_DNA"/>
</dbReference>
<accession>F2NC40</accession>
<dbReference type="InterPro" id="IPR036237">
    <property type="entry name" value="Xyl_isomerase-like_sf"/>
</dbReference>
<gene>
    <name evidence="2" type="ordered locus">Desac_0968</name>
</gene>
<evidence type="ECO:0000259" key="1">
    <source>
        <dbReference type="Pfam" id="PF01261"/>
    </source>
</evidence>
<dbReference type="Gene3D" id="3.20.20.150">
    <property type="entry name" value="Divalent-metal-dependent TIM barrel enzymes"/>
    <property type="match status" value="1"/>
</dbReference>
<dbReference type="KEGG" id="dao:Desac_0968"/>
<keyword evidence="3" id="KW-1185">Reference proteome</keyword>
<dbReference type="eggNOG" id="COG1082">
    <property type="taxonomic scope" value="Bacteria"/>
</dbReference>
<reference evidence="3" key="2">
    <citation type="submission" date="2011-03" db="EMBL/GenBank/DDBJ databases">
        <title>The complete genome of Desulfobacca acetoxidans DSM 11109.</title>
        <authorList>
            <consortium name="US DOE Joint Genome Institute (JGI-PGF)"/>
            <person name="Lucas S."/>
            <person name="Copeland A."/>
            <person name="Lapidus A."/>
            <person name="Bruce D."/>
            <person name="Goodwin L."/>
            <person name="Pitluck S."/>
            <person name="Peters L."/>
            <person name="Kyrpides N."/>
            <person name="Mavromatis K."/>
            <person name="Ivanova N."/>
            <person name="Ovchinnikova G."/>
            <person name="Teshima H."/>
            <person name="Detter J.C."/>
            <person name="Han C."/>
            <person name="Land M."/>
            <person name="Hauser L."/>
            <person name="Markowitz V."/>
            <person name="Cheng J.-F."/>
            <person name="Hugenholtz P."/>
            <person name="Woyke T."/>
            <person name="Wu D."/>
            <person name="Spring S."/>
            <person name="Schueler E."/>
            <person name="Brambilla E."/>
            <person name="Klenk H.-P."/>
            <person name="Eisen J.A."/>
        </authorList>
    </citation>
    <scope>NUCLEOTIDE SEQUENCE [LARGE SCALE GENOMIC DNA]</scope>
    <source>
        <strain evidence="3">ATCC 700848 / DSM 11109 / ASRB2</strain>
    </source>
</reference>
<dbReference type="HOGENOM" id="CLU_050006_7_1_7"/>
<dbReference type="RefSeq" id="WP_013705948.1">
    <property type="nucleotide sequence ID" value="NC_015388.1"/>
</dbReference>
<dbReference type="PANTHER" id="PTHR12110">
    <property type="entry name" value="HYDROXYPYRUVATE ISOMERASE"/>
    <property type="match status" value="1"/>
</dbReference>
<reference evidence="2 3" key="1">
    <citation type="journal article" date="2011" name="Stand. Genomic Sci.">
        <title>Complete genome sequence of the acetate-degrading sulfate reducer Desulfobacca acetoxidans type strain (ASRB2).</title>
        <authorList>
            <person name="Goker M."/>
            <person name="Teshima H."/>
            <person name="Lapidus A."/>
            <person name="Nolan M."/>
            <person name="Lucas S."/>
            <person name="Hammon N."/>
            <person name="Deshpande S."/>
            <person name="Cheng J.F."/>
            <person name="Tapia R."/>
            <person name="Han C."/>
            <person name="Goodwin L."/>
            <person name="Pitluck S."/>
            <person name="Huntemann M."/>
            <person name="Liolios K."/>
            <person name="Ivanova N."/>
            <person name="Pagani I."/>
            <person name="Mavromatis K."/>
            <person name="Ovchinikova G."/>
            <person name="Pati A."/>
            <person name="Chen A."/>
            <person name="Palaniappan K."/>
            <person name="Land M."/>
            <person name="Hauser L."/>
            <person name="Brambilla E.M."/>
            <person name="Rohde M."/>
            <person name="Spring S."/>
            <person name="Detter J.C."/>
            <person name="Woyke T."/>
            <person name="Bristow J."/>
            <person name="Eisen J.A."/>
            <person name="Markowitz V."/>
            <person name="Hugenholtz P."/>
            <person name="Kyrpides N.C."/>
            <person name="Klenk H.P."/>
        </authorList>
    </citation>
    <scope>NUCLEOTIDE SEQUENCE [LARGE SCALE GENOMIC DNA]</scope>
    <source>
        <strain evidence="3">ATCC 700848 / DSM 11109 / ASRB2</strain>
    </source>
</reference>
<keyword evidence="2" id="KW-0413">Isomerase</keyword>
<dbReference type="Pfam" id="PF01261">
    <property type="entry name" value="AP_endonuc_2"/>
    <property type="match status" value="1"/>
</dbReference>
<proteinExistence type="predicted"/>
<dbReference type="InterPro" id="IPR013022">
    <property type="entry name" value="Xyl_isomerase-like_TIM-brl"/>
</dbReference>
<dbReference type="AlphaFoldDB" id="F2NC40"/>
<evidence type="ECO:0000313" key="2">
    <source>
        <dbReference type="EMBL" id="AEB08835.1"/>
    </source>
</evidence>
<sequence>MIGIVKAQVQVNAPFSMLWERYLPLFLEQGLNPEIGLDASSLDCFSQRDFAKVADMFHKAGLSITLHAPFQDLVPGALDAKILAASRSRLQDAFDQLDIFQARSIVCHIGYESRHYQGLEDRWLDHSIGTWAPLADQAARQGTLLTLENVYETEPQLIKELLTRLRGVKVGFCLDVGHLQAFGGGDFQGWLETLGPLVGQLHLHDNHGVNDDHLALGAGIVPFPGILAYFTNARQRPIITLEPHHENSLQPSLTYLAAHWPW</sequence>
<dbReference type="InterPro" id="IPR050312">
    <property type="entry name" value="IolE/XylAMocC-like"/>
</dbReference>
<dbReference type="STRING" id="880072.Desac_0968"/>
<dbReference type="GO" id="GO:0016853">
    <property type="term" value="F:isomerase activity"/>
    <property type="evidence" value="ECO:0007669"/>
    <property type="project" value="UniProtKB-KW"/>
</dbReference>
<organism evidence="2 3">
    <name type="scientific">Desulfobacca acetoxidans (strain ATCC 700848 / DSM 11109 / ASRB2)</name>
    <dbReference type="NCBI Taxonomy" id="880072"/>
    <lineage>
        <taxon>Bacteria</taxon>
        <taxon>Pseudomonadati</taxon>
        <taxon>Thermodesulfobacteriota</taxon>
        <taxon>Desulfobaccia</taxon>
        <taxon>Desulfobaccales</taxon>
        <taxon>Desulfobaccaceae</taxon>
        <taxon>Desulfobacca</taxon>
    </lineage>
</organism>
<evidence type="ECO:0000313" key="3">
    <source>
        <dbReference type="Proteomes" id="UP000000483"/>
    </source>
</evidence>
<dbReference type="PANTHER" id="PTHR12110:SF21">
    <property type="entry name" value="XYLOSE ISOMERASE-LIKE TIM BARREL DOMAIN-CONTAINING PROTEIN"/>
    <property type="match status" value="1"/>
</dbReference>
<feature type="domain" description="Xylose isomerase-like TIM barrel" evidence="1">
    <location>
        <begin position="46"/>
        <end position="247"/>
    </location>
</feature>
<dbReference type="OrthoDB" id="9801960at2"/>
<dbReference type="SUPFAM" id="SSF51658">
    <property type="entry name" value="Xylose isomerase-like"/>
    <property type="match status" value="1"/>
</dbReference>
<name>F2NC40_DESAR</name>
<protein>
    <submittedName>
        <fullName evidence="2">Xylose isomerase domain-containing protein TIM barrel</fullName>
    </submittedName>
</protein>
<dbReference type="Proteomes" id="UP000000483">
    <property type="component" value="Chromosome"/>
</dbReference>